<sequence length="98" mass="11400">MKIKILDDTAIESIKRKLARGFETDKSGMVVLHIHDEARAIAQAQARYTMEQVIEWRNTECTEHPHVINISGREHKMMVMHNDCEQCWQELPQLAEGE</sequence>
<proteinExistence type="predicted"/>
<name>A0A0F9PJJ2_9ZZZZ</name>
<dbReference type="EMBL" id="LAZR01006262">
    <property type="protein sequence ID" value="KKM93457.1"/>
    <property type="molecule type" value="Genomic_DNA"/>
</dbReference>
<protein>
    <submittedName>
        <fullName evidence="1">Uncharacterized protein</fullName>
    </submittedName>
</protein>
<accession>A0A0F9PJJ2</accession>
<comment type="caution">
    <text evidence="1">The sequence shown here is derived from an EMBL/GenBank/DDBJ whole genome shotgun (WGS) entry which is preliminary data.</text>
</comment>
<reference evidence="1" key="1">
    <citation type="journal article" date="2015" name="Nature">
        <title>Complex archaea that bridge the gap between prokaryotes and eukaryotes.</title>
        <authorList>
            <person name="Spang A."/>
            <person name="Saw J.H."/>
            <person name="Jorgensen S.L."/>
            <person name="Zaremba-Niedzwiedzka K."/>
            <person name="Martijn J."/>
            <person name="Lind A.E."/>
            <person name="van Eijk R."/>
            <person name="Schleper C."/>
            <person name="Guy L."/>
            <person name="Ettema T.J."/>
        </authorList>
    </citation>
    <scope>NUCLEOTIDE SEQUENCE</scope>
</reference>
<dbReference type="AlphaFoldDB" id="A0A0F9PJJ2"/>
<evidence type="ECO:0000313" key="1">
    <source>
        <dbReference type="EMBL" id="KKM93457.1"/>
    </source>
</evidence>
<organism evidence="1">
    <name type="scientific">marine sediment metagenome</name>
    <dbReference type="NCBI Taxonomy" id="412755"/>
    <lineage>
        <taxon>unclassified sequences</taxon>
        <taxon>metagenomes</taxon>
        <taxon>ecological metagenomes</taxon>
    </lineage>
</organism>
<gene>
    <name evidence="1" type="ORF">LCGC14_1208080</name>
</gene>